<dbReference type="AlphaFoldDB" id="A0A6A5YB12"/>
<evidence type="ECO:0000313" key="2">
    <source>
        <dbReference type="EMBL" id="KAF2022217.1"/>
    </source>
</evidence>
<protein>
    <submittedName>
        <fullName evidence="2">Uncharacterized protein</fullName>
    </submittedName>
</protein>
<keyword evidence="3" id="KW-1185">Reference proteome</keyword>
<dbReference type="GeneID" id="54282684"/>
<dbReference type="Proteomes" id="UP000799778">
    <property type="component" value="Unassembled WGS sequence"/>
</dbReference>
<proteinExistence type="predicted"/>
<sequence>MSVCGTVRCVSPLFFLPPTAVAENANGGVHWNALPLHSTTPLHFDTNPAWLKERKRSRMNIHGRRVRVHCCPLGALSGMLGVWCLVLCCAASASNQHGPWSYRMFTVNPSPMSQI</sequence>
<keyword evidence="1" id="KW-1133">Transmembrane helix</keyword>
<organism evidence="2 3">
    <name type="scientific">Aaosphaeria arxii CBS 175.79</name>
    <dbReference type="NCBI Taxonomy" id="1450172"/>
    <lineage>
        <taxon>Eukaryota</taxon>
        <taxon>Fungi</taxon>
        <taxon>Dikarya</taxon>
        <taxon>Ascomycota</taxon>
        <taxon>Pezizomycotina</taxon>
        <taxon>Dothideomycetes</taxon>
        <taxon>Pleosporomycetidae</taxon>
        <taxon>Pleosporales</taxon>
        <taxon>Pleosporales incertae sedis</taxon>
        <taxon>Aaosphaeria</taxon>
    </lineage>
</organism>
<keyword evidence="1" id="KW-0472">Membrane</keyword>
<gene>
    <name evidence="2" type="ORF">BU24DRAFT_39609</name>
</gene>
<evidence type="ECO:0000256" key="1">
    <source>
        <dbReference type="SAM" id="Phobius"/>
    </source>
</evidence>
<feature type="transmembrane region" description="Helical" evidence="1">
    <location>
        <begin position="66"/>
        <end position="93"/>
    </location>
</feature>
<reference evidence="2" key="1">
    <citation type="journal article" date="2020" name="Stud. Mycol.">
        <title>101 Dothideomycetes genomes: a test case for predicting lifestyles and emergence of pathogens.</title>
        <authorList>
            <person name="Haridas S."/>
            <person name="Albert R."/>
            <person name="Binder M."/>
            <person name="Bloem J."/>
            <person name="Labutti K."/>
            <person name="Salamov A."/>
            <person name="Andreopoulos B."/>
            <person name="Baker S."/>
            <person name="Barry K."/>
            <person name="Bills G."/>
            <person name="Bluhm B."/>
            <person name="Cannon C."/>
            <person name="Castanera R."/>
            <person name="Culley D."/>
            <person name="Daum C."/>
            <person name="Ezra D."/>
            <person name="Gonzalez J."/>
            <person name="Henrissat B."/>
            <person name="Kuo A."/>
            <person name="Liang C."/>
            <person name="Lipzen A."/>
            <person name="Lutzoni F."/>
            <person name="Magnuson J."/>
            <person name="Mondo S."/>
            <person name="Nolan M."/>
            <person name="Ohm R."/>
            <person name="Pangilinan J."/>
            <person name="Park H.-J."/>
            <person name="Ramirez L."/>
            <person name="Alfaro M."/>
            <person name="Sun H."/>
            <person name="Tritt A."/>
            <person name="Yoshinaga Y."/>
            <person name="Zwiers L.-H."/>
            <person name="Turgeon B."/>
            <person name="Goodwin S."/>
            <person name="Spatafora J."/>
            <person name="Crous P."/>
            <person name="Grigoriev I."/>
        </authorList>
    </citation>
    <scope>NUCLEOTIDE SEQUENCE</scope>
    <source>
        <strain evidence="2">CBS 175.79</strain>
    </source>
</reference>
<accession>A0A6A5YB12</accession>
<dbReference type="RefSeq" id="XP_033390556.1">
    <property type="nucleotide sequence ID" value="XM_033525287.1"/>
</dbReference>
<dbReference type="EMBL" id="ML978066">
    <property type="protein sequence ID" value="KAF2022217.1"/>
    <property type="molecule type" value="Genomic_DNA"/>
</dbReference>
<evidence type="ECO:0000313" key="3">
    <source>
        <dbReference type="Proteomes" id="UP000799778"/>
    </source>
</evidence>
<name>A0A6A5YB12_9PLEO</name>
<keyword evidence="1" id="KW-0812">Transmembrane</keyword>